<organism evidence="9 10">
    <name type="scientific">Frankliniella occidentalis</name>
    <name type="common">Western flower thrips</name>
    <name type="synonym">Euthrips occidentalis</name>
    <dbReference type="NCBI Taxonomy" id="133901"/>
    <lineage>
        <taxon>Eukaryota</taxon>
        <taxon>Metazoa</taxon>
        <taxon>Ecdysozoa</taxon>
        <taxon>Arthropoda</taxon>
        <taxon>Hexapoda</taxon>
        <taxon>Insecta</taxon>
        <taxon>Pterygota</taxon>
        <taxon>Neoptera</taxon>
        <taxon>Paraneoptera</taxon>
        <taxon>Thysanoptera</taxon>
        <taxon>Terebrantia</taxon>
        <taxon>Thripoidea</taxon>
        <taxon>Thripidae</taxon>
        <taxon>Frankliniella</taxon>
    </lineage>
</organism>
<keyword evidence="7" id="KW-0539">Nucleus</keyword>
<evidence type="ECO:0000259" key="8">
    <source>
        <dbReference type="Pfam" id="PF13359"/>
    </source>
</evidence>
<dbReference type="AlphaFoldDB" id="A0A9C6XTI3"/>
<dbReference type="OrthoDB" id="2668416at2759"/>
<dbReference type="PANTHER" id="PTHR22930">
    <property type="match status" value="1"/>
</dbReference>
<dbReference type="InterPro" id="IPR027806">
    <property type="entry name" value="HARBI1_dom"/>
</dbReference>
<dbReference type="GO" id="GO:0016787">
    <property type="term" value="F:hydrolase activity"/>
    <property type="evidence" value="ECO:0007669"/>
    <property type="project" value="UniProtKB-KW"/>
</dbReference>
<dbReference type="GeneID" id="127751288"/>
<evidence type="ECO:0000256" key="4">
    <source>
        <dbReference type="ARBA" id="ARBA00022722"/>
    </source>
</evidence>
<comment type="cofactor">
    <cofactor evidence="1">
        <name>a divalent metal cation</name>
        <dbReference type="ChEBI" id="CHEBI:60240"/>
    </cofactor>
</comment>
<keyword evidence="5" id="KW-0479">Metal-binding</keyword>
<sequence length="396" mass="45272">MSVAMQVELTPALLHVYYAVIIFVLSELSERYVRWPLPGERIAISDGCERRSGFPGVVGAVDASYIPLCTAPVIEPQRYINRHHDYAVSLQGVVDPTLVFRDIYVGEPRSLHDSRVFRRCPLSRKFLEDDTLPDQDQHILGDSGYILTDKVLTPYRNNGNLTVRQDYNAMMSSSRSMVERAFGFLKMKWRRLFFLSARKPVLVVRTIVASVVLHNFLILQGEAPDVGEPEETRGKVPFDQYPDFDHTNVQIEPDHPLLGGVTINGILQDTGEEEKLALNLDEEDIPLILEVIQILEPFQKAIKELETANTITIQHVIPRFRKLKKLLRPQGDDTAVMAMLRASLFAELEKKVSKNLHMRHKLGIFFWPRFASLSGYTETKRTEILDHVRTRVRKVT</sequence>
<accession>A0A9C6XTI3</accession>
<evidence type="ECO:0000313" key="9">
    <source>
        <dbReference type="Proteomes" id="UP000504606"/>
    </source>
</evidence>
<keyword evidence="9" id="KW-1185">Reference proteome</keyword>
<feature type="domain" description="DDE Tnp4" evidence="8">
    <location>
        <begin position="66"/>
        <end position="215"/>
    </location>
</feature>
<dbReference type="GO" id="GO:0046872">
    <property type="term" value="F:metal ion binding"/>
    <property type="evidence" value="ECO:0007669"/>
    <property type="project" value="UniProtKB-KW"/>
</dbReference>
<comment type="subcellular location">
    <subcellularLocation>
        <location evidence="2">Nucleus</location>
    </subcellularLocation>
</comment>
<gene>
    <name evidence="10" type="primary">LOC127751288</name>
</gene>
<keyword evidence="6" id="KW-0378">Hydrolase</keyword>
<evidence type="ECO:0000256" key="2">
    <source>
        <dbReference type="ARBA" id="ARBA00004123"/>
    </source>
</evidence>
<evidence type="ECO:0000256" key="3">
    <source>
        <dbReference type="ARBA" id="ARBA00006958"/>
    </source>
</evidence>
<dbReference type="Pfam" id="PF13359">
    <property type="entry name" value="DDE_Tnp_4"/>
    <property type="match status" value="1"/>
</dbReference>
<dbReference type="RefSeq" id="XP_052130528.1">
    <property type="nucleotide sequence ID" value="XM_052274568.1"/>
</dbReference>
<dbReference type="PANTHER" id="PTHR22930:SF292">
    <property type="entry name" value="DDE TNP4 DOMAIN-CONTAINING PROTEIN"/>
    <property type="match status" value="1"/>
</dbReference>
<name>A0A9C6XTI3_FRAOC</name>
<dbReference type="SUPFAM" id="SSF53098">
    <property type="entry name" value="Ribonuclease H-like"/>
    <property type="match status" value="1"/>
</dbReference>
<dbReference type="GO" id="GO:0005634">
    <property type="term" value="C:nucleus"/>
    <property type="evidence" value="ECO:0007669"/>
    <property type="project" value="UniProtKB-SubCell"/>
</dbReference>
<dbReference type="InterPro" id="IPR012337">
    <property type="entry name" value="RNaseH-like_sf"/>
</dbReference>
<evidence type="ECO:0000256" key="1">
    <source>
        <dbReference type="ARBA" id="ARBA00001968"/>
    </source>
</evidence>
<evidence type="ECO:0000256" key="7">
    <source>
        <dbReference type="ARBA" id="ARBA00023242"/>
    </source>
</evidence>
<comment type="similarity">
    <text evidence="3">Belongs to the HARBI1 family.</text>
</comment>
<dbReference type="GO" id="GO:0004518">
    <property type="term" value="F:nuclease activity"/>
    <property type="evidence" value="ECO:0007669"/>
    <property type="project" value="UniProtKB-KW"/>
</dbReference>
<dbReference type="Proteomes" id="UP000504606">
    <property type="component" value="Unplaced"/>
</dbReference>
<reference evidence="10" key="1">
    <citation type="submission" date="2025-08" db="UniProtKB">
        <authorList>
            <consortium name="RefSeq"/>
        </authorList>
    </citation>
    <scope>IDENTIFICATION</scope>
    <source>
        <tissue evidence="10">Whole organism</tissue>
    </source>
</reference>
<evidence type="ECO:0000313" key="10">
    <source>
        <dbReference type="RefSeq" id="XP_052130528.1"/>
    </source>
</evidence>
<evidence type="ECO:0000256" key="5">
    <source>
        <dbReference type="ARBA" id="ARBA00022723"/>
    </source>
</evidence>
<dbReference type="InterPro" id="IPR045249">
    <property type="entry name" value="HARBI1-like"/>
</dbReference>
<proteinExistence type="inferred from homology"/>
<dbReference type="KEGG" id="foc:127751288"/>
<protein>
    <submittedName>
        <fullName evidence="10">Uncharacterized protein LOC127751288</fullName>
    </submittedName>
</protein>
<keyword evidence="4" id="KW-0540">Nuclease</keyword>
<evidence type="ECO:0000256" key="6">
    <source>
        <dbReference type="ARBA" id="ARBA00022801"/>
    </source>
</evidence>